<keyword evidence="2" id="KW-1185">Reference proteome</keyword>
<organism evidence="1 2">
    <name type="scientific">Tanacetum coccineum</name>
    <dbReference type="NCBI Taxonomy" id="301880"/>
    <lineage>
        <taxon>Eukaryota</taxon>
        <taxon>Viridiplantae</taxon>
        <taxon>Streptophyta</taxon>
        <taxon>Embryophyta</taxon>
        <taxon>Tracheophyta</taxon>
        <taxon>Spermatophyta</taxon>
        <taxon>Magnoliopsida</taxon>
        <taxon>eudicotyledons</taxon>
        <taxon>Gunneridae</taxon>
        <taxon>Pentapetalae</taxon>
        <taxon>asterids</taxon>
        <taxon>campanulids</taxon>
        <taxon>Asterales</taxon>
        <taxon>Asteraceae</taxon>
        <taxon>Asteroideae</taxon>
        <taxon>Anthemideae</taxon>
        <taxon>Anthemidinae</taxon>
        <taxon>Tanacetum</taxon>
    </lineage>
</organism>
<proteinExistence type="predicted"/>
<comment type="caution">
    <text evidence="1">The sequence shown here is derived from an EMBL/GenBank/DDBJ whole genome shotgun (WGS) entry which is preliminary data.</text>
</comment>
<protein>
    <submittedName>
        <fullName evidence="1">Uncharacterized protein</fullName>
    </submittedName>
</protein>
<dbReference type="Proteomes" id="UP001151760">
    <property type="component" value="Unassembled WGS sequence"/>
</dbReference>
<name>A0ABQ5HJE6_9ASTR</name>
<reference evidence="1" key="2">
    <citation type="submission" date="2022-01" db="EMBL/GenBank/DDBJ databases">
        <authorList>
            <person name="Yamashiro T."/>
            <person name="Shiraishi A."/>
            <person name="Satake H."/>
            <person name="Nakayama K."/>
        </authorList>
    </citation>
    <scope>NUCLEOTIDE SEQUENCE</scope>
</reference>
<dbReference type="EMBL" id="BQNB010019690">
    <property type="protein sequence ID" value="GJT88018.1"/>
    <property type="molecule type" value="Genomic_DNA"/>
</dbReference>
<reference evidence="1" key="1">
    <citation type="journal article" date="2022" name="Int. J. Mol. Sci.">
        <title>Draft Genome of Tanacetum Coccineum: Genomic Comparison of Closely Related Tanacetum-Family Plants.</title>
        <authorList>
            <person name="Yamashiro T."/>
            <person name="Shiraishi A."/>
            <person name="Nakayama K."/>
            <person name="Satake H."/>
        </authorList>
    </citation>
    <scope>NUCLEOTIDE SEQUENCE</scope>
</reference>
<sequence>MVPRTVLTRSGPISVNAVRPVNTVQSRTAVNNAGPMKNVINNAYSTTRRPFNKITAANNSNFTKKVNTVKGTRVNTARPKAFISVAKGNKGNAVKASA</sequence>
<evidence type="ECO:0000313" key="2">
    <source>
        <dbReference type="Proteomes" id="UP001151760"/>
    </source>
</evidence>
<evidence type="ECO:0000313" key="1">
    <source>
        <dbReference type="EMBL" id="GJT88018.1"/>
    </source>
</evidence>
<accession>A0ABQ5HJE6</accession>
<gene>
    <name evidence="1" type="ORF">Tco_1069735</name>
</gene>